<dbReference type="Proteomes" id="UP001143856">
    <property type="component" value="Unassembled WGS sequence"/>
</dbReference>
<accession>A0ACC1PB07</accession>
<evidence type="ECO:0000313" key="1">
    <source>
        <dbReference type="EMBL" id="KAJ2988533.1"/>
    </source>
</evidence>
<dbReference type="EMBL" id="JAPDGR010000637">
    <property type="protein sequence ID" value="KAJ2988533.1"/>
    <property type="molecule type" value="Genomic_DNA"/>
</dbReference>
<gene>
    <name evidence="1" type="ORF">NUW58_g3923</name>
</gene>
<keyword evidence="2" id="KW-1185">Reference proteome</keyword>
<reference evidence="1" key="1">
    <citation type="submission" date="2022-10" db="EMBL/GenBank/DDBJ databases">
        <title>Genome Sequence of Xylaria curta.</title>
        <authorList>
            <person name="Buettner E."/>
        </authorList>
    </citation>
    <scope>NUCLEOTIDE SEQUENCE</scope>
    <source>
        <strain evidence="1">Babe10</strain>
    </source>
</reference>
<organism evidence="1 2">
    <name type="scientific">Xylaria curta</name>
    <dbReference type="NCBI Taxonomy" id="42375"/>
    <lineage>
        <taxon>Eukaryota</taxon>
        <taxon>Fungi</taxon>
        <taxon>Dikarya</taxon>
        <taxon>Ascomycota</taxon>
        <taxon>Pezizomycotina</taxon>
        <taxon>Sordariomycetes</taxon>
        <taxon>Xylariomycetidae</taxon>
        <taxon>Xylariales</taxon>
        <taxon>Xylariaceae</taxon>
        <taxon>Xylaria</taxon>
    </lineage>
</organism>
<protein>
    <submittedName>
        <fullName evidence="1">Uncharacterized protein</fullName>
    </submittedName>
</protein>
<sequence>MKSVRKFESKFKKNSSSKKSSKTKTKTKTKTKNATKTSEDGSGPTIDLNFGENGEVPSAEEIEEMIKKMAQEQKSKDETRTKHDELIIRTLSVRGLMPRVSCCARVSPNGDVLFVAGLSHAARRKGPTFEATAAQDHGPQLVADASLVAYGVQLAEQVPDSPGTA</sequence>
<proteinExistence type="predicted"/>
<evidence type="ECO:0000313" key="2">
    <source>
        <dbReference type="Proteomes" id="UP001143856"/>
    </source>
</evidence>
<comment type="caution">
    <text evidence="1">The sequence shown here is derived from an EMBL/GenBank/DDBJ whole genome shotgun (WGS) entry which is preliminary data.</text>
</comment>
<name>A0ACC1PB07_9PEZI</name>